<dbReference type="InterPro" id="IPR001611">
    <property type="entry name" value="Leu-rich_rpt"/>
</dbReference>
<protein>
    <submittedName>
        <fullName evidence="5">Uncharacterized protein</fullName>
    </submittedName>
</protein>
<accession>A0A0G4GXZ7</accession>
<feature type="compositionally biased region" description="Basic and acidic residues" evidence="4">
    <location>
        <begin position="34"/>
        <end position="47"/>
    </location>
</feature>
<evidence type="ECO:0000313" key="6">
    <source>
        <dbReference type="Proteomes" id="UP000041254"/>
    </source>
</evidence>
<feature type="region of interest" description="Disordered" evidence="4">
    <location>
        <begin position="1"/>
        <end position="65"/>
    </location>
</feature>
<keyword evidence="3" id="KW-0677">Repeat</keyword>
<dbReference type="STRING" id="1169540.A0A0G4GXZ7"/>
<evidence type="ECO:0000256" key="3">
    <source>
        <dbReference type="ARBA" id="ARBA00022737"/>
    </source>
</evidence>
<dbReference type="PhylomeDB" id="A0A0G4GXZ7"/>
<dbReference type="GO" id="GO:0006913">
    <property type="term" value="P:nucleocytoplasmic transport"/>
    <property type="evidence" value="ECO:0007669"/>
    <property type="project" value="TreeGrafter"/>
</dbReference>
<feature type="compositionally biased region" description="Basic residues" evidence="4">
    <location>
        <begin position="1"/>
        <end position="11"/>
    </location>
</feature>
<evidence type="ECO:0000256" key="1">
    <source>
        <dbReference type="ARBA" id="ARBA00022468"/>
    </source>
</evidence>
<evidence type="ECO:0000313" key="5">
    <source>
        <dbReference type="EMBL" id="CEM35887.1"/>
    </source>
</evidence>
<dbReference type="OrthoDB" id="418974at2759"/>
<dbReference type="PANTHER" id="PTHR24113:SF12">
    <property type="entry name" value="RAN GTPASE-ACTIVATING PROTEIN 1"/>
    <property type="match status" value="1"/>
</dbReference>
<dbReference type="InterPro" id="IPR032675">
    <property type="entry name" value="LRR_dom_sf"/>
</dbReference>
<dbReference type="OMA" id="RIMDEAC"/>
<dbReference type="GO" id="GO:0031267">
    <property type="term" value="F:small GTPase binding"/>
    <property type="evidence" value="ECO:0007669"/>
    <property type="project" value="TreeGrafter"/>
</dbReference>
<dbReference type="SUPFAM" id="SSF52047">
    <property type="entry name" value="RNI-like"/>
    <property type="match status" value="1"/>
</dbReference>
<evidence type="ECO:0000256" key="2">
    <source>
        <dbReference type="ARBA" id="ARBA00022614"/>
    </source>
</evidence>
<keyword evidence="6" id="KW-1185">Reference proteome</keyword>
<dbReference type="InParanoid" id="A0A0G4GXZ7"/>
<dbReference type="VEuPathDB" id="CryptoDB:Vbra_18986"/>
<dbReference type="Gene3D" id="3.80.10.10">
    <property type="entry name" value="Ribonuclease Inhibitor"/>
    <property type="match status" value="2"/>
</dbReference>
<proteinExistence type="predicted"/>
<dbReference type="SMART" id="SM00368">
    <property type="entry name" value="LRR_RI"/>
    <property type="match status" value="8"/>
</dbReference>
<dbReference type="AlphaFoldDB" id="A0A0G4GXZ7"/>
<evidence type="ECO:0000256" key="4">
    <source>
        <dbReference type="SAM" id="MobiDB-lite"/>
    </source>
</evidence>
<sequence>MGASKFFRRGKPAWTEARQPDKKKEKRRRNQGRGGEERRGEGLRHVGEVLPLPRRQRSLAGDPRRPYPQILMKRLYDEVCRHGNRKPNPLVLDLLPDEDKPPGDLAFHAAGNNRHTFEKSLRILPPDISCITELFLGFPKWSAVITALDFSYNFIGDAGAEELARLLPEAIKRAGLAHLRAFDVSLNPLHKKGGLAAAALIEKTAHKGDDGANGGRSKVMLQELRLASCELEVDSVVAIAERLALANRTLRVLDVSNPRLFSLQADLSEHYARMVRMNPTLETVHVAKQRLGDEGTRILVQGLLENRTLRCLDLKANNISITGASHLATLLRADSNLETLILRANPIQDEGVGHISHALWYNRSLRHLDCGMCALTGKGVCQVADAIERNTTIERLELFENAWDEDSAQRFHEVLEGVQNRLTPLALDFLPYCVPVKPHDINMQYFVAARSLD</sequence>
<dbReference type="GO" id="GO:0048471">
    <property type="term" value="C:perinuclear region of cytoplasm"/>
    <property type="evidence" value="ECO:0007669"/>
    <property type="project" value="TreeGrafter"/>
</dbReference>
<dbReference type="GO" id="GO:0005829">
    <property type="term" value="C:cytosol"/>
    <property type="evidence" value="ECO:0007669"/>
    <property type="project" value="TreeGrafter"/>
</dbReference>
<dbReference type="InterPro" id="IPR027038">
    <property type="entry name" value="RanGap"/>
</dbReference>
<dbReference type="Pfam" id="PF13516">
    <property type="entry name" value="LRR_6"/>
    <property type="match status" value="3"/>
</dbReference>
<dbReference type="EMBL" id="CDMY01000869">
    <property type="protein sequence ID" value="CEM35887.1"/>
    <property type="molecule type" value="Genomic_DNA"/>
</dbReference>
<keyword evidence="2" id="KW-0433">Leucine-rich repeat</keyword>
<gene>
    <name evidence="5" type="ORF">Vbra_18986</name>
</gene>
<organism evidence="5 6">
    <name type="scientific">Vitrella brassicaformis (strain CCMP3155)</name>
    <dbReference type="NCBI Taxonomy" id="1169540"/>
    <lineage>
        <taxon>Eukaryota</taxon>
        <taxon>Sar</taxon>
        <taxon>Alveolata</taxon>
        <taxon>Colpodellida</taxon>
        <taxon>Vitrellaceae</taxon>
        <taxon>Vitrella</taxon>
    </lineage>
</organism>
<keyword evidence="1" id="KW-0343">GTPase activation</keyword>
<dbReference type="PANTHER" id="PTHR24113">
    <property type="entry name" value="RAN GTPASE-ACTIVATING PROTEIN 1"/>
    <property type="match status" value="1"/>
</dbReference>
<dbReference type="GO" id="GO:0005634">
    <property type="term" value="C:nucleus"/>
    <property type="evidence" value="ECO:0007669"/>
    <property type="project" value="TreeGrafter"/>
</dbReference>
<dbReference type="Proteomes" id="UP000041254">
    <property type="component" value="Unassembled WGS sequence"/>
</dbReference>
<dbReference type="GO" id="GO:0005096">
    <property type="term" value="F:GTPase activator activity"/>
    <property type="evidence" value="ECO:0007669"/>
    <property type="project" value="UniProtKB-KW"/>
</dbReference>
<reference evidence="5 6" key="1">
    <citation type="submission" date="2014-11" db="EMBL/GenBank/DDBJ databases">
        <authorList>
            <person name="Zhu J."/>
            <person name="Qi W."/>
            <person name="Song R."/>
        </authorList>
    </citation>
    <scope>NUCLEOTIDE SEQUENCE [LARGE SCALE GENOMIC DNA]</scope>
</reference>
<name>A0A0G4GXZ7_VITBC</name>